<proteinExistence type="predicted"/>
<evidence type="ECO:0000313" key="3">
    <source>
        <dbReference type="Proteomes" id="UP000000605"/>
    </source>
</evidence>
<gene>
    <name evidence="2" type="ordered locus">BPSL0560</name>
</gene>
<keyword evidence="3" id="KW-1185">Reference proteome</keyword>
<organism evidence="2 3">
    <name type="scientific">Burkholderia pseudomallei (strain K96243)</name>
    <dbReference type="NCBI Taxonomy" id="272560"/>
    <lineage>
        <taxon>Bacteria</taxon>
        <taxon>Pseudomonadati</taxon>
        <taxon>Pseudomonadota</taxon>
        <taxon>Betaproteobacteria</taxon>
        <taxon>Burkholderiales</taxon>
        <taxon>Burkholderiaceae</taxon>
        <taxon>Burkholderia</taxon>
        <taxon>pseudomallei group</taxon>
    </lineage>
</organism>
<accession>Q63XH9</accession>
<evidence type="ECO:0000313" key="2">
    <source>
        <dbReference type="EMBL" id="CAH34550.1"/>
    </source>
</evidence>
<dbReference type="EMBL" id="BX571965">
    <property type="protein sequence ID" value="CAH34550.1"/>
    <property type="molecule type" value="Genomic_DNA"/>
</dbReference>
<dbReference type="eggNOG" id="ENOG5032WWW">
    <property type="taxonomic scope" value="Bacteria"/>
</dbReference>
<sequence length="203" mass="20547">MRPPILKAPLSGVLALGGKDSRPYLGQLNVKHRQIAATTACISLAILTTGCATVTGGTTQNVSVKTQKDAADVAGADCVLSNSRGSWTVTTPGKVSVHRAQDDLNVRCSKDGERDITTAVKSRTRTGTIVGNVVLLGVGALVLDGVDKANGSAYAYPEAITVSFVNGNESQGIPGDASTGSINGAPAQAAATPATNTASSLTR</sequence>
<dbReference type="KEGG" id="bps:BPSL0560"/>
<name>Q63XH9_BURPS</name>
<feature type="region of interest" description="Disordered" evidence="1">
    <location>
        <begin position="175"/>
        <end position="203"/>
    </location>
</feature>
<dbReference type="AlphaFoldDB" id="Q63XH9"/>
<feature type="compositionally biased region" description="Low complexity" evidence="1">
    <location>
        <begin position="185"/>
        <end position="203"/>
    </location>
</feature>
<dbReference type="Proteomes" id="UP000000605">
    <property type="component" value="Chromosome 1"/>
</dbReference>
<protein>
    <submittedName>
        <fullName evidence="2">Uncharacterized protein</fullName>
    </submittedName>
</protein>
<evidence type="ECO:0000256" key="1">
    <source>
        <dbReference type="SAM" id="MobiDB-lite"/>
    </source>
</evidence>
<dbReference type="STRING" id="272560.BPSL0560"/>
<reference evidence="2 3" key="1">
    <citation type="journal article" date="2004" name="Proc. Natl. Acad. Sci. U.S.A.">
        <title>Genomic plasticity of the causative agent of melioidosis, Burkholderia pseudomallei.</title>
        <authorList>
            <person name="Holden M.T.G."/>
            <person name="Titball R.W."/>
            <person name="Peacock S.J."/>
            <person name="Cerdeno-Tarraga A.M."/>
            <person name="Atkins T."/>
            <person name="Crossman L.C."/>
            <person name="Pitt T."/>
            <person name="Churcher C."/>
            <person name="Mungall K."/>
            <person name="Bentley S.D."/>
            <person name="Sebaihia M."/>
            <person name="Thomson N.R."/>
            <person name="Bason N."/>
            <person name="Beacham I.R."/>
            <person name="Brooks K."/>
            <person name="Brown K.A."/>
            <person name="Brown N.F."/>
            <person name="Challis G.L."/>
            <person name="Cherevach I."/>
            <person name="Chillingworth T."/>
            <person name="Cronin A."/>
            <person name="Crosset B."/>
            <person name="Davis P."/>
            <person name="DeShazer D."/>
            <person name="Feltwell T."/>
            <person name="Fraser A."/>
            <person name="Hance Z."/>
            <person name="Hauser H."/>
            <person name="Holroyd S."/>
            <person name="Jagels K."/>
            <person name="Keith K.E."/>
            <person name="Maddison M."/>
            <person name="Moule S."/>
            <person name="Price C."/>
            <person name="Quail M.A."/>
            <person name="Rabbinowitsch E."/>
            <person name="Rutherford K."/>
            <person name="Sanders M."/>
            <person name="Simmonds M."/>
            <person name="Songsivilai S."/>
            <person name="Stevens K."/>
            <person name="Tumapa S."/>
            <person name="Vesaratchavest M."/>
            <person name="Whitehead S."/>
            <person name="Yeats C."/>
            <person name="Barrell B.G."/>
            <person name="Oyston P.C.F."/>
            <person name="Parkhill J."/>
        </authorList>
    </citation>
    <scope>NUCLEOTIDE SEQUENCE [LARGE SCALE GENOMIC DNA]</scope>
    <source>
        <strain evidence="2 3">K96243</strain>
    </source>
</reference>